<feature type="region of interest" description="Disordered" evidence="1">
    <location>
        <begin position="182"/>
        <end position="228"/>
    </location>
</feature>
<evidence type="ECO:0000313" key="4">
    <source>
        <dbReference type="Proteomes" id="UP000075243"/>
    </source>
</evidence>
<feature type="domain" description="Retrovirus-related Pol polyprotein from transposon TNT 1-94-like beta-barrel" evidence="2">
    <location>
        <begin position="295"/>
        <end position="367"/>
    </location>
</feature>
<gene>
    <name evidence="3" type="ORF">KK1_022858</name>
</gene>
<dbReference type="InterPro" id="IPR054722">
    <property type="entry name" value="PolX-like_BBD"/>
</dbReference>
<evidence type="ECO:0000259" key="2">
    <source>
        <dbReference type="Pfam" id="PF22936"/>
    </source>
</evidence>
<proteinExistence type="predicted"/>
<dbReference type="Pfam" id="PF14223">
    <property type="entry name" value="Retrotran_gag_2"/>
    <property type="match status" value="1"/>
</dbReference>
<dbReference type="PANTHER" id="PTHR47592">
    <property type="entry name" value="PBF68 PROTEIN"/>
    <property type="match status" value="1"/>
</dbReference>
<organism evidence="3 4">
    <name type="scientific">Cajanus cajan</name>
    <name type="common">Pigeon pea</name>
    <name type="synonym">Cajanus indicus</name>
    <dbReference type="NCBI Taxonomy" id="3821"/>
    <lineage>
        <taxon>Eukaryota</taxon>
        <taxon>Viridiplantae</taxon>
        <taxon>Streptophyta</taxon>
        <taxon>Embryophyta</taxon>
        <taxon>Tracheophyta</taxon>
        <taxon>Spermatophyta</taxon>
        <taxon>Magnoliopsida</taxon>
        <taxon>eudicotyledons</taxon>
        <taxon>Gunneridae</taxon>
        <taxon>Pentapetalae</taxon>
        <taxon>rosids</taxon>
        <taxon>fabids</taxon>
        <taxon>Fabales</taxon>
        <taxon>Fabaceae</taxon>
        <taxon>Papilionoideae</taxon>
        <taxon>50 kb inversion clade</taxon>
        <taxon>NPAAA clade</taxon>
        <taxon>indigoferoid/millettioid clade</taxon>
        <taxon>Phaseoleae</taxon>
        <taxon>Cajanus</taxon>
    </lineage>
</organism>
<protein>
    <submittedName>
        <fullName evidence="3">Retrovirus-related Pol polyprotein from transposon TNT 1-94</fullName>
    </submittedName>
</protein>
<dbReference type="AlphaFoldDB" id="A0A151T063"/>
<accession>A0A151T063</accession>
<dbReference type="EMBL" id="CM003611">
    <property type="protein sequence ID" value="KYP60452.1"/>
    <property type="molecule type" value="Genomic_DNA"/>
</dbReference>
<evidence type="ECO:0000256" key="1">
    <source>
        <dbReference type="SAM" id="MobiDB-lite"/>
    </source>
</evidence>
<reference evidence="3 4" key="1">
    <citation type="journal article" date="2012" name="Nat. Biotechnol.">
        <title>Draft genome sequence of pigeonpea (Cajanus cajan), an orphan legume crop of resource-poor farmers.</title>
        <authorList>
            <person name="Varshney R.K."/>
            <person name="Chen W."/>
            <person name="Li Y."/>
            <person name="Bharti A.K."/>
            <person name="Saxena R.K."/>
            <person name="Schlueter J.A."/>
            <person name="Donoghue M.T."/>
            <person name="Azam S."/>
            <person name="Fan G."/>
            <person name="Whaley A.M."/>
            <person name="Farmer A.D."/>
            <person name="Sheridan J."/>
            <person name="Iwata A."/>
            <person name="Tuteja R."/>
            <person name="Penmetsa R.V."/>
            <person name="Wu W."/>
            <person name="Upadhyaya H.D."/>
            <person name="Yang S.P."/>
            <person name="Shah T."/>
            <person name="Saxena K.B."/>
            <person name="Michael T."/>
            <person name="McCombie W.R."/>
            <person name="Yang B."/>
            <person name="Zhang G."/>
            <person name="Yang H."/>
            <person name="Wang J."/>
            <person name="Spillane C."/>
            <person name="Cook D.R."/>
            <person name="May G.D."/>
            <person name="Xu X."/>
            <person name="Jackson S.A."/>
        </authorList>
    </citation>
    <scope>NUCLEOTIDE SEQUENCE [LARGE SCALE GENOMIC DNA]</scope>
    <source>
        <strain evidence="4">cv. Asha</strain>
    </source>
</reference>
<sequence length="367" mass="41449">MMEANTKMIALNGTNYHLWKGKMKDLLFVKKMHLPIFTTQKPDSMSEEDWDFEHQQVCGFIREIVEDNVYNHIANETHARTLWEKIESLYASKSGNNKLYLLNCLMNLRYRESSSISDHLNELQGLLDQLSGMGIKFDDEVLGLRLLNTLPESWETFRVSITNSAPNGVVSLQAAKSGALNEEMRRKAQGSSSQSEVLVTENKGRSRKKELKGGREKSRSKSKSKYKNVECHYSHKTGHIQRNCFMWKKENRGKKGKQKEKDHDDDDCVATATCGDLVILSDHGSVNLVSDESMWIVDSGATLHVTPWKEFFTSYTSGDFGVLKMGNDGVSKVIGVGDVFLQTNMGMQLLLRGVKHAPDVCFNLISV</sequence>
<keyword evidence="4" id="KW-1185">Reference proteome</keyword>
<name>A0A151T063_CAJCA</name>
<dbReference type="Pfam" id="PF22936">
    <property type="entry name" value="Pol_BBD"/>
    <property type="match status" value="1"/>
</dbReference>
<dbReference type="PANTHER" id="PTHR47592:SF31">
    <property type="entry name" value="ZINC FINGER, CCHC-TYPE-RELATED"/>
    <property type="match status" value="1"/>
</dbReference>
<dbReference type="Gramene" id="C.cajan_22201.t">
    <property type="protein sequence ID" value="C.cajan_22201.t.cds1"/>
    <property type="gene ID" value="C.cajan_22201"/>
</dbReference>
<dbReference type="Proteomes" id="UP000075243">
    <property type="component" value="Chromosome 9"/>
</dbReference>
<evidence type="ECO:0000313" key="3">
    <source>
        <dbReference type="EMBL" id="KYP60452.1"/>
    </source>
</evidence>